<sequence>MDNLLNKVMLDVVDQHGAVYTLEAMCEKSSDEPNSFGDCVRYLNIEDEIIKPSFDMHFYSDKTGKIFKLF</sequence>
<proteinExistence type="predicted"/>
<organism evidence="1 2">
    <name type="scientific">Acinetobacter gandensis</name>
    <dbReference type="NCBI Taxonomy" id="1443941"/>
    <lineage>
        <taxon>Bacteria</taxon>
        <taxon>Pseudomonadati</taxon>
        <taxon>Pseudomonadota</taxon>
        <taxon>Gammaproteobacteria</taxon>
        <taxon>Moraxellales</taxon>
        <taxon>Moraxellaceae</taxon>
        <taxon>Acinetobacter</taxon>
    </lineage>
</organism>
<dbReference type="EMBL" id="LZDS01000028">
    <property type="protein sequence ID" value="OBX27867.1"/>
    <property type="molecule type" value="Genomic_DNA"/>
</dbReference>
<dbReference type="Proteomes" id="UP000185753">
    <property type="component" value="Unassembled WGS sequence"/>
</dbReference>
<accession>A0A1A7RAY2</accession>
<dbReference type="AlphaFoldDB" id="A0A1A7RAY2"/>
<reference evidence="2" key="1">
    <citation type="submission" date="2016-06" db="EMBL/GenBank/DDBJ databases">
        <authorList>
            <person name="Radolfova-Krizova L."/>
            <person name="Nemec A."/>
        </authorList>
    </citation>
    <scope>NUCLEOTIDE SEQUENCE [LARGE SCALE GENOMIC DNA]</scope>
    <source>
        <strain evidence="2">ANC 4275</strain>
    </source>
</reference>
<evidence type="ECO:0000313" key="2">
    <source>
        <dbReference type="Proteomes" id="UP000185753"/>
    </source>
</evidence>
<keyword evidence="2" id="KW-1185">Reference proteome</keyword>
<comment type="caution">
    <text evidence="1">The sequence shown here is derived from an EMBL/GenBank/DDBJ whole genome shotgun (WGS) entry which is preliminary data.</text>
</comment>
<dbReference type="OrthoDB" id="6697926at2"/>
<dbReference type="STRING" id="1443941.A9J31_09355"/>
<name>A0A1A7RAY2_9GAMM</name>
<dbReference type="RefSeq" id="WP_067766969.1">
    <property type="nucleotide sequence ID" value="NZ_CP183909.1"/>
</dbReference>
<gene>
    <name evidence="1" type="ORF">A9J31_09355</name>
</gene>
<evidence type="ECO:0000313" key="1">
    <source>
        <dbReference type="EMBL" id="OBX27867.1"/>
    </source>
</evidence>
<protein>
    <submittedName>
        <fullName evidence="1">Uncharacterized protein</fullName>
    </submittedName>
</protein>